<evidence type="ECO:0000256" key="1">
    <source>
        <dbReference type="ARBA" id="ARBA00004370"/>
    </source>
</evidence>
<name>A0A917NDK5_9GAMM</name>
<evidence type="ECO:0000256" key="2">
    <source>
        <dbReference type="ARBA" id="ARBA00007165"/>
    </source>
</evidence>
<evidence type="ECO:0000313" key="8">
    <source>
        <dbReference type="Proteomes" id="UP000630149"/>
    </source>
</evidence>
<dbReference type="Proteomes" id="UP000630149">
    <property type="component" value="Unassembled WGS sequence"/>
</dbReference>
<dbReference type="InterPro" id="IPR045214">
    <property type="entry name" value="Surf1/Surf4"/>
</dbReference>
<feature type="transmembrane region" description="Helical" evidence="6">
    <location>
        <begin position="197"/>
        <end position="219"/>
    </location>
</feature>
<dbReference type="GO" id="GO:0005886">
    <property type="term" value="C:plasma membrane"/>
    <property type="evidence" value="ECO:0007669"/>
    <property type="project" value="UniProtKB-SubCell"/>
</dbReference>
<evidence type="ECO:0000256" key="5">
    <source>
        <dbReference type="ARBA" id="ARBA00023136"/>
    </source>
</evidence>
<keyword evidence="6" id="KW-1003">Cell membrane</keyword>
<dbReference type="AlphaFoldDB" id="A0A917NDK5"/>
<keyword evidence="5 6" id="KW-0472">Membrane</keyword>
<evidence type="ECO:0000313" key="7">
    <source>
        <dbReference type="EMBL" id="GGI90172.1"/>
    </source>
</evidence>
<accession>A0A917NDK5</accession>
<comment type="subcellular location">
    <subcellularLocation>
        <location evidence="6">Cell membrane</location>
        <topology evidence="6">Multi-pass membrane protein</topology>
    </subcellularLocation>
    <subcellularLocation>
        <location evidence="1">Membrane</location>
    </subcellularLocation>
</comment>
<protein>
    <recommendedName>
        <fullName evidence="6">SURF1-like protein</fullName>
    </recommendedName>
</protein>
<proteinExistence type="inferred from homology"/>
<keyword evidence="8" id="KW-1185">Reference proteome</keyword>
<sequence length="223" mass="25950">MTIIALLVLTLFLRLGFWQIARGSEKKAMLANEKKYASIAPISWVPGERYPLNYQRVKLTGYYLPDLLFLDNQHHNHRVGYHVLSPLSLANGALVLIDRGWIPNERGRDELPNINIPRETQEIIGVAYFPSQKRIVLGDMVEKKTDRASIIEWIDTQDISHFLHKSVYPFIIRLDEHEAHGFIRKWPIVSMSPERHYAYAFQWFAMAFVILILFIGLNLKKKP</sequence>
<reference evidence="7" key="2">
    <citation type="submission" date="2020-09" db="EMBL/GenBank/DDBJ databases">
        <authorList>
            <person name="Sun Q."/>
            <person name="Ohkuma M."/>
        </authorList>
    </citation>
    <scope>NUCLEOTIDE SEQUENCE</scope>
    <source>
        <strain evidence="7">JCM 13919</strain>
    </source>
</reference>
<comment type="caution">
    <text evidence="6">Lacks conserved residue(s) required for the propagation of feature annotation.</text>
</comment>
<dbReference type="PANTHER" id="PTHR23427:SF2">
    <property type="entry name" value="SURFEIT LOCUS PROTEIN 1"/>
    <property type="match status" value="1"/>
</dbReference>
<organism evidence="7 8">
    <name type="scientific">Legionella impletisoli</name>
    <dbReference type="NCBI Taxonomy" id="343510"/>
    <lineage>
        <taxon>Bacteria</taxon>
        <taxon>Pseudomonadati</taxon>
        <taxon>Pseudomonadota</taxon>
        <taxon>Gammaproteobacteria</taxon>
        <taxon>Legionellales</taxon>
        <taxon>Legionellaceae</taxon>
        <taxon>Legionella</taxon>
    </lineage>
</organism>
<dbReference type="PROSITE" id="PS50895">
    <property type="entry name" value="SURF1"/>
    <property type="match status" value="1"/>
</dbReference>
<evidence type="ECO:0000256" key="3">
    <source>
        <dbReference type="ARBA" id="ARBA00022692"/>
    </source>
</evidence>
<evidence type="ECO:0000256" key="4">
    <source>
        <dbReference type="ARBA" id="ARBA00022989"/>
    </source>
</evidence>
<keyword evidence="4 6" id="KW-1133">Transmembrane helix</keyword>
<gene>
    <name evidence="7" type="ORF">GCM10007966_18710</name>
</gene>
<reference evidence="7" key="1">
    <citation type="journal article" date="2014" name="Int. J. Syst. Evol. Microbiol.">
        <title>Complete genome sequence of Corynebacterium casei LMG S-19264T (=DSM 44701T), isolated from a smear-ripened cheese.</title>
        <authorList>
            <consortium name="US DOE Joint Genome Institute (JGI-PGF)"/>
            <person name="Walter F."/>
            <person name="Albersmeier A."/>
            <person name="Kalinowski J."/>
            <person name="Ruckert C."/>
        </authorList>
    </citation>
    <scope>NUCLEOTIDE SEQUENCE</scope>
    <source>
        <strain evidence="7">JCM 13919</strain>
    </source>
</reference>
<dbReference type="InterPro" id="IPR002994">
    <property type="entry name" value="Surf1/Shy1"/>
</dbReference>
<dbReference type="PANTHER" id="PTHR23427">
    <property type="entry name" value="SURFEIT LOCUS PROTEIN"/>
    <property type="match status" value="1"/>
</dbReference>
<dbReference type="EMBL" id="BMOB01000008">
    <property type="protein sequence ID" value="GGI90172.1"/>
    <property type="molecule type" value="Genomic_DNA"/>
</dbReference>
<keyword evidence="3 6" id="KW-0812">Transmembrane</keyword>
<comment type="caution">
    <text evidence="7">The sequence shown here is derived from an EMBL/GenBank/DDBJ whole genome shotgun (WGS) entry which is preliminary data.</text>
</comment>
<dbReference type="CDD" id="cd06662">
    <property type="entry name" value="SURF1"/>
    <property type="match status" value="1"/>
</dbReference>
<evidence type="ECO:0000256" key="6">
    <source>
        <dbReference type="RuleBase" id="RU363076"/>
    </source>
</evidence>
<comment type="similarity">
    <text evidence="2 6">Belongs to the SURF1 family.</text>
</comment>
<dbReference type="Pfam" id="PF02104">
    <property type="entry name" value="SURF1"/>
    <property type="match status" value="1"/>
</dbReference>